<geneLocation type="plasmid" evidence="1 2">
    <name>IRBL74_p</name>
</geneLocation>
<reference evidence="1 2" key="1">
    <citation type="journal article" date="2013" name="Genome Announc.">
        <title>Complete Genome Sequence of the Sesbania Symbiont and Rice Growth-Promoting Endophyte Rhizobium sp. Strain IRBG74.</title>
        <authorList>
            <person name="Crook M.B."/>
            <person name="Mitra S."/>
            <person name="Ane J.M."/>
            <person name="Sadowsky M.J."/>
            <person name="Gyaneshwar P."/>
        </authorList>
    </citation>
    <scope>NUCLEOTIDE SEQUENCE [LARGE SCALE GENOMIC DNA]</scope>
    <source>
        <strain evidence="1 2">IRBG74</strain>
        <plasmid evidence="2">IRBL74_p</plasmid>
    </source>
</reference>
<dbReference type="AlphaFoldDB" id="U4Q4X2"/>
<dbReference type="HOGENOM" id="CLU_2094917_0_0_5"/>
<proteinExistence type="predicted"/>
<protein>
    <submittedName>
        <fullName evidence="1">Uncharacterized protein</fullName>
    </submittedName>
</protein>
<sequence length="116" mass="12767">MVIEEGGDAFPVAEQYLNPRSRRNVVIICPEFHGDVSGIGSQVGFPVDFGDQPLVEIIVSGFPHTEELTILQKSLGIDTMIFENVRVDMHLPSPLSERFGGFSLLIDRAVAQTVVR</sequence>
<name>U4Q4X2_9HYPH</name>
<dbReference type="EMBL" id="HG518324">
    <property type="protein sequence ID" value="CDI12283.1"/>
    <property type="molecule type" value="Genomic_DNA"/>
</dbReference>
<dbReference type="KEGG" id="rir:BN877_p0566"/>
<evidence type="ECO:0000313" key="2">
    <source>
        <dbReference type="Proteomes" id="UP000016944"/>
    </source>
</evidence>
<evidence type="ECO:0000313" key="1">
    <source>
        <dbReference type="EMBL" id="CDI12283.1"/>
    </source>
</evidence>
<organism evidence="1 2">
    <name type="scientific">Agrobacterium pusense</name>
    <dbReference type="NCBI Taxonomy" id="648995"/>
    <lineage>
        <taxon>Bacteria</taxon>
        <taxon>Pseudomonadati</taxon>
        <taxon>Pseudomonadota</taxon>
        <taxon>Alphaproteobacteria</taxon>
        <taxon>Hyphomicrobiales</taxon>
        <taxon>Rhizobiaceae</taxon>
        <taxon>Rhizobium/Agrobacterium group</taxon>
        <taxon>Agrobacterium</taxon>
    </lineage>
</organism>
<dbReference type="Proteomes" id="UP000016944">
    <property type="component" value="Plasmid IRBL74_p"/>
</dbReference>
<keyword evidence="1" id="KW-0614">Plasmid</keyword>
<accession>U4Q4X2</accession>
<gene>
    <name evidence="1" type="ORF">BN877_p0566</name>
</gene>